<evidence type="ECO:0000256" key="2">
    <source>
        <dbReference type="ARBA" id="ARBA00022679"/>
    </source>
</evidence>
<organism evidence="6 7">
    <name type="scientific">Luteitalea pratensis</name>
    <dbReference type="NCBI Taxonomy" id="1855912"/>
    <lineage>
        <taxon>Bacteria</taxon>
        <taxon>Pseudomonadati</taxon>
        <taxon>Acidobacteriota</taxon>
        <taxon>Vicinamibacteria</taxon>
        <taxon>Vicinamibacterales</taxon>
        <taxon>Vicinamibacteraceae</taxon>
        <taxon>Luteitalea</taxon>
    </lineage>
</organism>
<dbReference type="CDD" id="cd02440">
    <property type="entry name" value="AdoMet_MTases"/>
    <property type="match status" value="1"/>
</dbReference>
<keyword evidence="1 6" id="KW-0489">Methyltransferase</keyword>
<dbReference type="GO" id="GO:0032259">
    <property type="term" value="P:methylation"/>
    <property type="evidence" value="ECO:0007669"/>
    <property type="project" value="UniProtKB-KW"/>
</dbReference>
<dbReference type="InterPro" id="IPR029063">
    <property type="entry name" value="SAM-dependent_MTases_sf"/>
</dbReference>
<name>A0A143PK06_LUTPR</name>
<evidence type="ECO:0000256" key="1">
    <source>
        <dbReference type="ARBA" id="ARBA00022603"/>
    </source>
</evidence>
<accession>A0A143PK06</accession>
<dbReference type="AlphaFoldDB" id="A0A143PK06"/>
<evidence type="ECO:0000313" key="7">
    <source>
        <dbReference type="Proteomes" id="UP000076079"/>
    </source>
</evidence>
<keyword evidence="7" id="KW-1185">Reference proteome</keyword>
<protein>
    <submittedName>
        <fullName evidence="6">Demethylrebeccamycin-D-glucose O-methyltransferase</fullName>
        <ecNumber evidence="6">2.1.1.164</ecNumber>
    </submittedName>
</protein>
<dbReference type="OrthoDB" id="9804312at2"/>
<dbReference type="Pfam" id="PF08241">
    <property type="entry name" value="Methyltransf_11"/>
    <property type="match status" value="1"/>
</dbReference>
<feature type="compositionally biased region" description="Polar residues" evidence="4">
    <location>
        <begin position="10"/>
        <end position="22"/>
    </location>
</feature>
<reference evidence="7" key="2">
    <citation type="submission" date="2016-04" db="EMBL/GenBank/DDBJ databases">
        <title>First Complete Genome Sequence of a Subdivision 6 Acidobacterium.</title>
        <authorList>
            <person name="Huang S."/>
            <person name="Vieira S."/>
            <person name="Bunk B."/>
            <person name="Riedel T."/>
            <person name="Sproeer C."/>
            <person name="Overmann J."/>
        </authorList>
    </citation>
    <scope>NUCLEOTIDE SEQUENCE [LARGE SCALE GENOMIC DNA]</scope>
    <source>
        <strain evidence="7">DSM 100886 HEG_-6_39</strain>
    </source>
</reference>
<sequence>MSDPLAGSAWSASSTVQGFSQSPPNDTLLSFAAAELARCRPGRAIDIGCGAARNAVHLARQGWRVLGTDLSQPMLDAARARADGERHADRMRFVLAPMQALPAPDGTFDLLVAHGIWNLARSTAEFRSAVAEAARVSAPGAALFVFTFSRQTLPPAATPVPGETFVFTQFSGQPQCFITREQLLEELGHVGFVLDEAIPLSEHNLPAAGTIHAARVPVIFEAAFRYTGHDGWPHTSASRSSS</sequence>
<dbReference type="EC" id="2.1.1.164" evidence="6"/>
<keyword evidence="2 6" id="KW-0808">Transferase</keyword>
<dbReference type="PANTHER" id="PTHR43464">
    <property type="entry name" value="METHYLTRANSFERASE"/>
    <property type="match status" value="1"/>
</dbReference>
<dbReference type="KEGG" id="abac:LuPra_02093"/>
<dbReference type="InterPro" id="IPR013216">
    <property type="entry name" value="Methyltransf_11"/>
</dbReference>
<reference evidence="6 7" key="1">
    <citation type="journal article" date="2016" name="Genome Announc.">
        <title>First Complete Genome Sequence of a Subdivision 6 Acidobacterium Strain.</title>
        <authorList>
            <person name="Huang S."/>
            <person name="Vieira S."/>
            <person name="Bunk B."/>
            <person name="Riedel T."/>
            <person name="Sproer C."/>
            <person name="Overmann J."/>
        </authorList>
    </citation>
    <scope>NUCLEOTIDE SEQUENCE [LARGE SCALE GENOMIC DNA]</scope>
    <source>
        <strain evidence="7">DSM 100886 HEG_-6_39</strain>
    </source>
</reference>
<proteinExistence type="predicted"/>
<dbReference type="PANTHER" id="PTHR43464:SF19">
    <property type="entry name" value="UBIQUINONE BIOSYNTHESIS O-METHYLTRANSFERASE, MITOCHONDRIAL"/>
    <property type="match status" value="1"/>
</dbReference>
<evidence type="ECO:0000256" key="4">
    <source>
        <dbReference type="SAM" id="MobiDB-lite"/>
    </source>
</evidence>
<feature type="region of interest" description="Disordered" evidence="4">
    <location>
        <begin position="1"/>
        <end position="22"/>
    </location>
</feature>
<dbReference type="GO" id="GO:0008757">
    <property type="term" value="F:S-adenosylmethionine-dependent methyltransferase activity"/>
    <property type="evidence" value="ECO:0007669"/>
    <property type="project" value="InterPro"/>
</dbReference>
<dbReference type="RefSeq" id="WP_110170674.1">
    <property type="nucleotide sequence ID" value="NZ_CP015136.1"/>
</dbReference>
<dbReference type="STRING" id="1855912.LuPra_02093"/>
<evidence type="ECO:0000256" key="3">
    <source>
        <dbReference type="ARBA" id="ARBA00022691"/>
    </source>
</evidence>
<evidence type="ECO:0000259" key="5">
    <source>
        <dbReference type="Pfam" id="PF08241"/>
    </source>
</evidence>
<dbReference type="EMBL" id="CP015136">
    <property type="protein sequence ID" value="AMY08887.1"/>
    <property type="molecule type" value="Genomic_DNA"/>
</dbReference>
<dbReference type="GO" id="GO:0102082">
    <property type="term" value="F:demethylrebeccamycin--D-glucose O-methyltransferase activity"/>
    <property type="evidence" value="ECO:0007669"/>
    <property type="project" value="UniProtKB-EC"/>
</dbReference>
<dbReference type="Proteomes" id="UP000076079">
    <property type="component" value="Chromosome"/>
</dbReference>
<feature type="domain" description="Methyltransferase type 11" evidence="5">
    <location>
        <begin position="45"/>
        <end position="144"/>
    </location>
</feature>
<dbReference type="SUPFAM" id="SSF53335">
    <property type="entry name" value="S-adenosyl-L-methionine-dependent methyltransferases"/>
    <property type="match status" value="1"/>
</dbReference>
<gene>
    <name evidence="6" type="primary">rebM_2</name>
    <name evidence="6" type="ORF">LuPra_02093</name>
</gene>
<keyword evidence="3" id="KW-0949">S-adenosyl-L-methionine</keyword>
<evidence type="ECO:0000313" key="6">
    <source>
        <dbReference type="EMBL" id="AMY08887.1"/>
    </source>
</evidence>
<dbReference type="Gene3D" id="3.40.50.150">
    <property type="entry name" value="Vaccinia Virus protein VP39"/>
    <property type="match status" value="1"/>
</dbReference>